<organism evidence="10 11">
    <name type="scientific">Xenopus laevis</name>
    <name type="common">African clawed frog</name>
    <dbReference type="NCBI Taxonomy" id="8355"/>
    <lineage>
        <taxon>Eukaryota</taxon>
        <taxon>Metazoa</taxon>
        <taxon>Chordata</taxon>
        <taxon>Craniata</taxon>
        <taxon>Vertebrata</taxon>
        <taxon>Euteleostomi</taxon>
        <taxon>Amphibia</taxon>
        <taxon>Batrachia</taxon>
        <taxon>Anura</taxon>
        <taxon>Pipoidea</taxon>
        <taxon>Pipidae</taxon>
        <taxon>Xenopodinae</taxon>
        <taxon>Xenopus</taxon>
        <taxon>Xenopus</taxon>
    </lineage>
</organism>
<dbReference type="Pfam" id="PF08449">
    <property type="entry name" value="UAA"/>
    <property type="match status" value="1"/>
</dbReference>
<keyword evidence="4 9" id="KW-0812">Transmembrane</keyword>
<evidence type="ECO:0000256" key="5">
    <source>
        <dbReference type="ARBA" id="ARBA00022824"/>
    </source>
</evidence>
<dbReference type="InterPro" id="IPR037185">
    <property type="entry name" value="EmrE-like"/>
</dbReference>
<feature type="transmembrane region" description="Helical" evidence="9">
    <location>
        <begin position="94"/>
        <end position="114"/>
    </location>
</feature>
<accession>A0A974BST5</accession>
<name>A0A974BST5_XENLA</name>
<protein>
    <recommendedName>
        <fullName evidence="8">Solute carrier family 35 member B1</fullName>
    </recommendedName>
</protein>
<keyword evidence="5" id="KW-0256">Endoplasmic reticulum</keyword>
<comment type="subcellular location">
    <subcellularLocation>
        <location evidence="1">Endoplasmic reticulum membrane</location>
        <topology evidence="1">Multi-pass membrane protein</topology>
    </subcellularLocation>
</comment>
<evidence type="ECO:0000256" key="2">
    <source>
        <dbReference type="ARBA" id="ARBA00010694"/>
    </source>
</evidence>
<evidence type="ECO:0000313" key="10">
    <source>
        <dbReference type="EMBL" id="OCT60012.1"/>
    </source>
</evidence>
<dbReference type="AlphaFoldDB" id="A0A974BST5"/>
<dbReference type="InterPro" id="IPR013657">
    <property type="entry name" value="SCL35B1-4/HUT1"/>
</dbReference>
<feature type="transmembrane region" description="Helical" evidence="9">
    <location>
        <begin position="134"/>
        <end position="156"/>
    </location>
</feature>
<evidence type="ECO:0000256" key="8">
    <source>
        <dbReference type="ARBA" id="ARBA00040754"/>
    </source>
</evidence>
<feature type="transmembrane region" description="Helical" evidence="9">
    <location>
        <begin position="221"/>
        <end position="239"/>
    </location>
</feature>
<keyword evidence="6 9" id="KW-1133">Transmembrane helix</keyword>
<evidence type="ECO:0000313" key="11">
    <source>
        <dbReference type="Proteomes" id="UP000694892"/>
    </source>
</evidence>
<dbReference type="GO" id="GO:0005460">
    <property type="term" value="F:UDP-glucose transmembrane transporter activity"/>
    <property type="evidence" value="ECO:0007669"/>
    <property type="project" value="TreeGrafter"/>
</dbReference>
<feature type="transmembrane region" description="Helical" evidence="9">
    <location>
        <begin position="323"/>
        <end position="343"/>
    </location>
</feature>
<evidence type="ECO:0000256" key="9">
    <source>
        <dbReference type="SAM" id="Phobius"/>
    </source>
</evidence>
<gene>
    <name evidence="10" type="ORF">XELAEV_18046031mg</name>
</gene>
<comment type="similarity">
    <text evidence="2">Belongs to the nucleotide-sugar transporter family. SLC35B subfamily.</text>
</comment>
<evidence type="ECO:0000256" key="3">
    <source>
        <dbReference type="ARBA" id="ARBA00022448"/>
    </source>
</evidence>
<feature type="transmembrane region" description="Helical" evidence="9">
    <location>
        <begin position="355"/>
        <end position="376"/>
    </location>
</feature>
<dbReference type="PANTHER" id="PTHR10778">
    <property type="entry name" value="SOLUTE CARRIER FAMILY 35 MEMBER B"/>
    <property type="match status" value="1"/>
</dbReference>
<dbReference type="SUPFAM" id="SSF103481">
    <property type="entry name" value="Multidrug resistance efflux transporter EmrE"/>
    <property type="match status" value="1"/>
</dbReference>
<keyword evidence="3" id="KW-0813">Transport</keyword>
<dbReference type="GO" id="GO:0005789">
    <property type="term" value="C:endoplasmic reticulum membrane"/>
    <property type="evidence" value="ECO:0007669"/>
    <property type="project" value="UniProtKB-SubCell"/>
</dbReference>
<dbReference type="Proteomes" id="UP000694892">
    <property type="component" value="Chromosome 9_10S"/>
</dbReference>
<dbReference type="GO" id="GO:0000139">
    <property type="term" value="C:Golgi membrane"/>
    <property type="evidence" value="ECO:0007669"/>
    <property type="project" value="TreeGrafter"/>
</dbReference>
<evidence type="ECO:0000256" key="1">
    <source>
        <dbReference type="ARBA" id="ARBA00004477"/>
    </source>
</evidence>
<evidence type="ECO:0000256" key="7">
    <source>
        <dbReference type="ARBA" id="ARBA00023136"/>
    </source>
</evidence>
<reference evidence="11" key="1">
    <citation type="journal article" date="2016" name="Nature">
        <title>Genome evolution in the allotetraploid frog Xenopus laevis.</title>
        <authorList>
            <person name="Session A.M."/>
            <person name="Uno Y."/>
            <person name="Kwon T."/>
            <person name="Chapman J.A."/>
            <person name="Toyoda A."/>
            <person name="Takahashi S."/>
            <person name="Fukui A."/>
            <person name="Hikosaka A."/>
            <person name="Suzuki A."/>
            <person name="Kondo M."/>
            <person name="van Heeringen S.J."/>
            <person name="Quigley I."/>
            <person name="Heinz S."/>
            <person name="Ogino H."/>
            <person name="Ochi H."/>
            <person name="Hellsten U."/>
            <person name="Lyons J.B."/>
            <person name="Simakov O."/>
            <person name="Putnam N."/>
            <person name="Stites J."/>
            <person name="Kuroki Y."/>
            <person name="Tanaka T."/>
            <person name="Michiue T."/>
            <person name="Watanabe M."/>
            <person name="Bogdanovic O."/>
            <person name="Lister R."/>
            <person name="Georgiou G."/>
            <person name="Paranjpe S.S."/>
            <person name="van Kruijsbergen I."/>
            <person name="Shu S."/>
            <person name="Carlson J."/>
            <person name="Kinoshita T."/>
            <person name="Ohta Y."/>
            <person name="Mawaribuchi S."/>
            <person name="Jenkins J."/>
            <person name="Grimwood J."/>
            <person name="Schmutz J."/>
            <person name="Mitros T."/>
            <person name="Mozaffari S.V."/>
            <person name="Suzuki Y."/>
            <person name="Haramoto Y."/>
            <person name="Yamamoto T.S."/>
            <person name="Takagi C."/>
            <person name="Heald R."/>
            <person name="Miller K."/>
            <person name="Haudenschild C."/>
            <person name="Kitzman J."/>
            <person name="Nakayama T."/>
            <person name="Izutsu Y."/>
            <person name="Robert J."/>
            <person name="Fortriede J."/>
            <person name="Burns K."/>
            <person name="Lotay V."/>
            <person name="Karimi K."/>
            <person name="Yasuoka Y."/>
            <person name="Dichmann D.S."/>
            <person name="Flajnik M.F."/>
            <person name="Houston D.W."/>
            <person name="Shendure J."/>
            <person name="DuPasquier L."/>
            <person name="Vize P.D."/>
            <person name="Zorn A.M."/>
            <person name="Ito M."/>
            <person name="Marcotte E.M."/>
            <person name="Wallingford J.B."/>
            <person name="Ito Y."/>
            <person name="Asashima M."/>
            <person name="Ueno N."/>
            <person name="Matsuda Y."/>
            <person name="Veenstra G.J."/>
            <person name="Fujiyama A."/>
            <person name="Harland R.M."/>
            <person name="Taira M."/>
            <person name="Rokhsar D.S."/>
        </authorList>
    </citation>
    <scope>NUCLEOTIDE SEQUENCE [LARGE SCALE GENOMIC DNA]</scope>
    <source>
        <strain evidence="11">J</strain>
    </source>
</reference>
<keyword evidence="7 9" id="KW-0472">Membrane</keyword>
<dbReference type="GO" id="GO:0005459">
    <property type="term" value="F:UDP-galactose transmembrane transporter activity"/>
    <property type="evidence" value="ECO:0007669"/>
    <property type="project" value="TreeGrafter"/>
</dbReference>
<evidence type="ECO:0000256" key="4">
    <source>
        <dbReference type="ARBA" id="ARBA00022692"/>
    </source>
</evidence>
<feature type="transmembrane region" description="Helical" evidence="9">
    <location>
        <begin position="292"/>
        <end position="311"/>
    </location>
</feature>
<dbReference type="EMBL" id="CM004483">
    <property type="protein sequence ID" value="OCT60012.1"/>
    <property type="molecule type" value="Genomic_DNA"/>
</dbReference>
<sequence length="462" mass="50368">MESGDKGTLLSDASVCGDIMATRVDLFHCFASGSGSDTGSPGRGPCSVRAQQQLCMRAPPAERDVRLDVPVTSTGGGGAAAGDMTSAGSQGSGGARLLVCFLGVFVCYFYYGILQETITRGTYGEGEKQEKFRFALSLVFVQCIVNALFAKLLIQFFDSGKTDRTQSWLYAVCSLSYLGAMVSSNSALQFVNYPTQVLGKSCKPIPVMLLGVTLLRKKYPLTKYLCVLLIVLGVALFMYKPKKTDSGGDDHAVGFGELLLLLSLTLDGLTGVSQDHMRAHFQTGSNHMMLNINMWSSLFLGAGIVFTGELWEFLSFTERYPSIVYNILLFSLTSALGQVHFLFSTFIMEALTLFFFPRILGCSVYNLQMILPFLMIRRGCCCRRWGAAVPRAILMLKLPLSFSFFNVSGVFVKLGKCILALWDLQKCYGDLPSRLAACLSQSYDCCSLIGPLPFTTGNSISS</sequence>
<dbReference type="PANTHER" id="PTHR10778:SF10">
    <property type="entry name" value="SOLUTE CARRIER FAMILY 35 MEMBER B1"/>
    <property type="match status" value="1"/>
</dbReference>
<proteinExistence type="inferred from homology"/>
<feature type="transmembrane region" description="Helical" evidence="9">
    <location>
        <begin position="168"/>
        <end position="188"/>
    </location>
</feature>
<evidence type="ECO:0000256" key="6">
    <source>
        <dbReference type="ARBA" id="ARBA00022989"/>
    </source>
</evidence>